<dbReference type="Proteomes" id="UP000250870">
    <property type="component" value="Unassembled WGS sequence"/>
</dbReference>
<name>A0A329VMT6_9GAMM</name>
<dbReference type="GO" id="GO:0003677">
    <property type="term" value="F:DNA binding"/>
    <property type="evidence" value="ECO:0007669"/>
    <property type="project" value="InterPro"/>
</dbReference>
<evidence type="ECO:0000313" key="2">
    <source>
        <dbReference type="Proteomes" id="UP000250870"/>
    </source>
</evidence>
<organism evidence="1 2">
    <name type="scientific">Photorhabdus laumondii subsp. clarkei</name>
    <dbReference type="NCBI Taxonomy" id="2029685"/>
    <lineage>
        <taxon>Bacteria</taxon>
        <taxon>Pseudomonadati</taxon>
        <taxon>Pseudomonadota</taxon>
        <taxon>Gammaproteobacteria</taxon>
        <taxon>Enterobacterales</taxon>
        <taxon>Morganellaceae</taxon>
        <taxon>Photorhabdus</taxon>
    </lineage>
</organism>
<dbReference type="Pfam" id="PF02452">
    <property type="entry name" value="PemK_toxin"/>
    <property type="match status" value="1"/>
</dbReference>
<comment type="caution">
    <text evidence="1">The sequence shown here is derived from an EMBL/GenBank/DDBJ whole genome shotgun (WGS) entry which is preliminary data.</text>
</comment>
<dbReference type="EMBL" id="NSCI01000001">
    <property type="protein sequence ID" value="RAW93556.1"/>
    <property type="molecule type" value="Genomic_DNA"/>
</dbReference>
<proteinExistence type="predicted"/>
<evidence type="ECO:0008006" key="3">
    <source>
        <dbReference type="Google" id="ProtNLM"/>
    </source>
</evidence>
<reference evidence="1 2" key="1">
    <citation type="journal article" date="2018" name="Int. J. Syst. Evol. Microbiol.">
        <title>Whole-genome-based revisit of Photorhabdus phylogeny: proposal for the elevation of most Photorhabdus subspecies to the species level and description of one novel species Photorhabdus bodei sp. nov., and one novel subspecies Photorhabdus laumondii subsp. clarkei subsp. nov.</title>
        <authorList>
            <person name="Machado R.A.R."/>
            <person name="Wuthrich D."/>
            <person name="Kuhnert P."/>
            <person name="Arce C.C.M."/>
            <person name="Thonen L."/>
            <person name="Ruiz C."/>
            <person name="Zhang X."/>
            <person name="Robert C.A.M."/>
            <person name="Karimi J."/>
            <person name="Kamali S."/>
            <person name="Ma J."/>
            <person name="Bruggmann R."/>
            <person name="Erb M."/>
        </authorList>
    </citation>
    <scope>NUCLEOTIDE SEQUENCE [LARGE SCALE GENOMIC DNA]</scope>
    <source>
        <strain evidence="1 2">BOJ-47</strain>
    </source>
</reference>
<evidence type="ECO:0000313" key="1">
    <source>
        <dbReference type="EMBL" id="RAW93556.1"/>
    </source>
</evidence>
<dbReference type="SUPFAM" id="SSF50118">
    <property type="entry name" value="Cell growth inhibitor/plasmid maintenance toxic component"/>
    <property type="match status" value="1"/>
</dbReference>
<gene>
    <name evidence="1" type="ORF">CKY01_01110</name>
</gene>
<accession>A0A329VMT6</accession>
<dbReference type="InterPro" id="IPR011067">
    <property type="entry name" value="Plasmid_toxin/cell-grow_inhib"/>
</dbReference>
<dbReference type="Gene3D" id="2.30.30.110">
    <property type="match status" value="1"/>
</dbReference>
<protein>
    <recommendedName>
        <fullName evidence="3">Type II toxin-antitoxin system PemK/MazF family toxin</fullName>
    </recommendedName>
</protein>
<dbReference type="InterPro" id="IPR003477">
    <property type="entry name" value="PemK-like"/>
</dbReference>
<sequence>MAQQYKTIRFTPLATIGSIVWCRFPESVGTPGPKPRPALVVAVSPTDHAVIVVYGTSQKTHRIYPGEFLIQTTDIDFELTGLAYDTKFNLNHEVKLFYDSNWFEVAPAWRTLPIPVTPRMGTLPASYYDTVRQAAAHLKK</sequence>
<dbReference type="AlphaFoldDB" id="A0A329VMT6"/>